<dbReference type="PROSITE" id="PS50936">
    <property type="entry name" value="ENGC_GTPASE"/>
    <property type="match status" value="1"/>
</dbReference>
<keyword evidence="6 10" id="KW-0378">Hydrolase</keyword>
<feature type="binding site" evidence="10">
    <location>
        <position position="286"/>
    </location>
    <ligand>
        <name>Zn(2+)</name>
        <dbReference type="ChEBI" id="CHEBI:29105"/>
    </ligand>
</feature>
<name>A0ABZ3IZL7_SPOA4</name>
<dbReference type="PROSITE" id="PS51721">
    <property type="entry name" value="G_CP"/>
    <property type="match status" value="1"/>
</dbReference>
<comment type="function">
    <text evidence="10">One of several proteins that assist in the late maturation steps of the functional core of the 30S ribosomal subunit. Helps release RbfA from mature subunits. May play a role in the assembly of ribosomal proteins into the subunit. Circularly permuted GTPase that catalyzes slow GTP hydrolysis, GTPase activity is stimulated by the 30S ribosomal subunit.</text>
</comment>
<evidence type="ECO:0000256" key="3">
    <source>
        <dbReference type="ARBA" id="ARBA00022723"/>
    </source>
</evidence>
<dbReference type="PANTHER" id="PTHR32120:SF10">
    <property type="entry name" value="SMALL RIBOSOMAL SUBUNIT BIOGENESIS GTPASE RSGA"/>
    <property type="match status" value="1"/>
</dbReference>
<keyword evidence="14" id="KW-1185">Reference proteome</keyword>
<feature type="binding site" evidence="10">
    <location>
        <begin position="148"/>
        <end position="151"/>
    </location>
    <ligand>
        <name>GTP</name>
        <dbReference type="ChEBI" id="CHEBI:37565"/>
    </ligand>
</feature>
<organism evidence="13 14">
    <name type="scientific">Sporomusa acidovorans (strain ATCC 49682 / DSM 3132 / Mol)</name>
    <dbReference type="NCBI Taxonomy" id="1123286"/>
    <lineage>
        <taxon>Bacteria</taxon>
        <taxon>Bacillati</taxon>
        <taxon>Bacillota</taxon>
        <taxon>Negativicutes</taxon>
        <taxon>Selenomonadales</taxon>
        <taxon>Sporomusaceae</taxon>
        <taxon>Sporomusa</taxon>
    </lineage>
</organism>
<dbReference type="InterPro" id="IPR010914">
    <property type="entry name" value="RsgA_GTPase_dom"/>
</dbReference>
<dbReference type="GO" id="GO:0016787">
    <property type="term" value="F:hydrolase activity"/>
    <property type="evidence" value="ECO:0007669"/>
    <property type="project" value="UniProtKB-KW"/>
</dbReference>
<evidence type="ECO:0000256" key="9">
    <source>
        <dbReference type="ARBA" id="ARBA00023134"/>
    </source>
</evidence>
<keyword evidence="4 10" id="KW-0699">rRNA-binding</keyword>
<feature type="domain" description="CP-type G" evidence="12">
    <location>
        <begin position="101"/>
        <end position="258"/>
    </location>
</feature>
<dbReference type="InterPro" id="IPR027417">
    <property type="entry name" value="P-loop_NTPase"/>
</dbReference>
<evidence type="ECO:0000256" key="10">
    <source>
        <dbReference type="HAMAP-Rule" id="MF_01820"/>
    </source>
</evidence>
<proteinExistence type="inferred from homology"/>
<feature type="domain" description="EngC GTPase" evidence="11">
    <location>
        <begin position="109"/>
        <end position="256"/>
    </location>
</feature>
<dbReference type="EMBL" id="CP155571">
    <property type="protein sequence ID" value="XFO71544.1"/>
    <property type="molecule type" value="Genomic_DNA"/>
</dbReference>
<dbReference type="NCBIfam" id="TIGR00157">
    <property type="entry name" value="ribosome small subunit-dependent GTPase A"/>
    <property type="match status" value="1"/>
</dbReference>
<evidence type="ECO:0000256" key="2">
    <source>
        <dbReference type="ARBA" id="ARBA00022517"/>
    </source>
</evidence>
<sequence>MDLQSLGWNDFFAAQLLAQELTVCTVGRVAAEYKHMYRVYAESGEYLASVTGKLRYLADSREDFPAVGDWVLFSAAGNGQAVIQGILPRQSKFSRKVAGKVNEEQIVAANIDTIFLVNALNQDFNLRRMERYLTLAWDSGASPVIVLNKTDLCPDVVGKVREVETIAFGVPVHPVSCVSGYGLADLSQYMSRGKTIALLGSSGAGKSTLVNRCLGTDSQKTGAIRQDDGEGRHTTTHRELILLPAGGILLDTPGMRELQLWGSEDGLTDTFDDIYALAAQCRFSDCRHTNEPGCAVIAALAGGALSQARYDSFHKLQRELAYLSRKENKQEYLAEKNRWKKIHKGIRQLSKN</sequence>
<evidence type="ECO:0000259" key="12">
    <source>
        <dbReference type="PROSITE" id="PS51721"/>
    </source>
</evidence>
<dbReference type="RefSeq" id="WP_093797059.1">
    <property type="nucleotide sequence ID" value="NZ_CP155571.1"/>
</dbReference>
<dbReference type="InterPro" id="IPR012340">
    <property type="entry name" value="NA-bd_OB-fold"/>
</dbReference>
<feature type="binding site" evidence="10">
    <location>
        <position position="288"/>
    </location>
    <ligand>
        <name>Zn(2+)</name>
        <dbReference type="ChEBI" id="CHEBI:29105"/>
    </ligand>
</feature>
<dbReference type="SUPFAM" id="SSF50249">
    <property type="entry name" value="Nucleic acid-binding proteins"/>
    <property type="match status" value="1"/>
</dbReference>
<comment type="similarity">
    <text evidence="10">Belongs to the TRAFAC class YlqF/YawG GTPase family. RsgA subfamily.</text>
</comment>
<feature type="binding site" evidence="10">
    <location>
        <position position="281"/>
    </location>
    <ligand>
        <name>Zn(2+)</name>
        <dbReference type="ChEBI" id="CHEBI:29105"/>
    </ligand>
</feature>
<dbReference type="PANTHER" id="PTHR32120">
    <property type="entry name" value="SMALL RIBOSOMAL SUBUNIT BIOGENESIS GTPASE RSGA"/>
    <property type="match status" value="1"/>
</dbReference>
<dbReference type="CDD" id="cd01854">
    <property type="entry name" value="YjeQ_EngC"/>
    <property type="match status" value="1"/>
</dbReference>
<dbReference type="Gene3D" id="1.10.40.50">
    <property type="entry name" value="Probable gtpase engc, domain 3"/>
    <property type="match status" value="1"/>
</dbReference>
<dbReference type="Proteomes" id="UP000216052">
    <property type="component" value="Chromosome"/>
</dbReference>
<keyword evidence="8 10" id="KW-0694">RNA-binding</keyword>
<evidence type="ECO:0000256" key="5">
    <source>
        <dbReference type="ARBA" id="ARBA00022741"/>
    </source>
</evidence>
<evidence type="ECO:0000256" key="7">
    <source>
        <dbReference type="ARBA" id="ARBA00022833"/>
    </source>
</evidence>
<comment type="subunit">
    <text evidence="10">Monomer. Associates with 30S ribosomal subunit, binds 16S rRNA.</text>
</comment>
<evidence type="ECO:0000313" key="14">
    <source>
        <dbReference type="Proteomes" id="UP000216052"/>
    </source>
</evidence>
<dbReference type="Pfam" id="PF03193">
    <property type="entry name" value="RsgA_GTPase"/>
    <property type="match status" value="1"/>
</dbReference>
<evidence type="ECO:0000256" key="4">
    <source>
        <dbReference type="ARBA" id="ARBA00022730"/>
    </source>
</evidence>
<evidence type="ECO:0000256" key="6">
    <source>
        <dbReference type="ARBA" id="ARBA00022801"/>
    </source>
</evidence>
<gene>
    <name evidence="13" type="primary">rsgA_1</name>
    <name evidence="10" type="synonym">rsgA</name>
    <name evidence="13" type="ORF">SPACI_015740</name>
</gene>
<keyword evidence="1 10" id="KW-0963">Cytoplasm</keyword>
<keyword evidence="7 10" id="KW-0862">Zinc</keyword>
<keyword evidence="3 10" id="KW-0479">Metal-binding</keyword>
<evidence type="ECO:0000259" key="11">
    <source>
        <dbReference type="PROSITE" id="PS50936"/>
    </source>
</evidence>
<dbReference type="HAMAP" id="MF_01820">
    <property type="entry name" value="GTPase_RsgA"/>
    <property type="match status" value="1"/>
</dbReference>
<dbReference type="EC" id="3.6.1.-" evidence="10"/>
<feature type="binding site" evidence="10">
    <location>
        <begin position="200"/>
        <end position="208"/>
    </location>
    <ligand>
        <name>GTP</name>
        <dbReference type="ChEBI" id="CHEBI:37565"/>
    </ligand>
</feature>
<feature type="binding site" evidence="10">
    <location>
        <position position="294"/>
    </location>
    <ligand>
        <name>Zn(2+)</name>
        <dbReference type="ChEBI" id="CHEBI:29105"/>
    </ligand>
</feature>
<evidence type="ECO:0000256" key="8">
    <source>
        <dbReference type="ARBA" id="ARBA00022884"/>
    </source>
</evidence>
<dbReference type="InterPro" id="IPR004881">
    <property type="entry name" value="Ribosome_biogen_GTPase_RsgA"/>
</dbReference>
<reference evidence="13" key="1">
    <citation type="submission" date="2024-05" db="EMBL/GenBank/DDBJ databases">
        <title>Isolation and characterization of Sporomusa carbonis sp. nov., a carboxydotrophic hydrogenogen in the genus of Sporomusa isolated from a charcoal burning pile.</title>
        <authorList>
            <person name="Boeer T."/>
            <person name="Rosenbaum F."/>
            <person name="Eysell L."/>
            <person name="Mueller V."/>
            <person name="Daniel R."/>
            <person name="Poehlein A."/>
        </authorList>
    </citation>
    <scope>NUCLEOTIDE SEQUENCE [LARGE SCALE GENOMIC DNA]</scope>
    <source>
        <strain evidence="13">DSM 3132</strain>
    </source>
</reference>
<comment type="cofactor">
    <cofactor evidence="10">
        <name>Zn(2+)</name>
        <dbReference type="ChEBI" id="CHEBI:29105"/>
    </cofactor>
    <text evidence="10">Binds 1 zinc ion per subunit.</text>
</comment>
<keyword evidence="9 10" id="KW-0342">GTP-binding</keyword>
<evidence type="ECO:0000313" key="13">
    <source>
        <dbReference type="EMBL" id="XFO71544.1"/>
    </source>
</evidence>
<evidence type="ECO:0000256" key="1">
    <source>
        <dbReference type="ARBA" id="ARBA00022490"/>
    </source>
</evidence>
<dbReference type="InterPro" id="IPR030378">
    <property type="entry name" value="G_CP_dom"/>
</dbReference>
<keyword evidence="5 10" id="KW-0547">Nucleotide-binding</keyword>
<dbReference type="SUPFAM" id="SSF52540">
    <property type="entry name" value="P-loop containing nucleoside triphosphate hydrolases"/>
    <property type="match status" value="1"/>
</dbReference>
<dbReference type="Gene3D" id="3.40.50.300">
    <property type="entry name" value="P-loop containing nucleotide triphosphate hydrolases"/>
    <property type="match status" value="1"/>
</dbReference>
<accession>A0ABZ3IZL7</accession>
<comment type="subcellular location">
    <subcellularLocation>
        <location evidence="10">Cytoplasm</location>
    </subcellularLocation>
</comment>
<protein>
    <recommendedName>
        <fullName evidence="10">Small ribosomal subunit biogenesis GTPase RsgA</fullName>
        <ecNumber evidence="10">3.6.1.-</ecNumber>
    </recommendedName>
</protein>
<keyword evidence="2 10" id="KW-0690">Ribosome biogenesis</keyword>
<dbReference type="Gene3D" id="2.40.50.140">
    <property type="entry name" value="Nucleic acid-binding proteins"/>
    <property type="match status" value="1"/>
</dbReference>